<dbReference type="InterPro" id="IPR000835">
    <property type="entry name" value="HTH_MarR-typ"/>
</dbReference>
<evidence type="ECO:0000256" key="5">
    <source>
        <dbReference type="ARBA" id="ARBA00023163"/>
    </source>
</evidence>
<gene>
    <name evidence="10" type="primary">ohrR_5</name>
    <name evidence="10" type="ORF">SDC9_47758</name>
</gene>
<dbReference type="PANTHER" id="PTHR42756:SF1">
    <property type="entry name" value="TRANSCRIPTIONAL REPRESSOR OF EMRAB OPERON"/>
    <property type="match status" value="1"/>
</dbReference>
<dbReference type="GO" id="GO:0003677">
    <property type="term" value="F:DNA binding"/>
    <property type="evidence" value="ECO:0007669"/>
    <property type="project" value="UniProtKB-KW"/>
</dbReference>
<protein>
    <recommendedName>
        <fullName evidence="7">HTH-type transcriptional regulator SarZ</fullName>
    </recommendedName>
    <alternativeName>
        <fullName evidence="8">Staphylococcal accessory regulator Z</fullName>
    </alternativeName>
</protein>
<keyword evidence="2" id="KW-0963">Cytoplasm</keyword>
<dbReference type="Gene3D" id="1.10.10.10">
    <property type="entry name" value="Winged helix-like DNA-binding domain superfamily/Winged helix DNA-binding domain"/>
    <property type="match status" value="1"/>
</dbReference>
<dbReference type="InterPro" id="IPR055166">
    <property type="entry name" value="Transc_reg_Sar_Rot_HTH"/>
</dbReference>
<dbReference type="Pfam" id="PF22381">
    <property type="entry name" value="Staph_reg_Sar_Rot"/>
    <property type="match status" value="1"/>
</dbReference>
<dbReference type="PRINTS" id="PR00598">
    <property type="entry name" value="HTHMARR"/>
</dbReference>
<evidence type="ECO:0000259" key="9">
    <source>
        <dbReference type="PROSITE" id="PS50995"/>
    </source>
</evidence>
<evidence type="ECO:0000313" key="10">
    <source>
        <dbReference type="EMBL" id="MPM01518.1"/>
    </source>
</evidence>
<sequence>MDNNINTNNDNDEMLKLDNQLCFSLYVCSKEIIKKYKPLLDPLGLTYTSYITLLALWEEDNINVKDLGKKLYLDSGTLTPILKKLESQNFITRTRSAEDERSVNISLTKEGISLKEKAKNVYSELACSLFNNSDELSSGMELLNSLHKLMNSFNQNSV</sequence>
<comment type="similarity">
    <text evidence="6">Belongs to the SarZ family.</text>
</comment>
<organism evidence="10">
    <name type="scientific">bioreactor metagenome</name>
    <dbReference type="NCBI Taxonomy" id="1076179"/>
    <lineage>
        <taxon>unclassified sequences</taxon>
        <taxon>metagenomes</taxon>
        <taxon>ecological metagenomes</taxon>
    </lineage>
</organism>
<evidence type="ECO:0000256" key="6">
    <source>
        <dbReference type="ARBA" id="ARBA00046337"/>
    </source>
</evidence>
<dbReference type="AlphaFoldDB" id="A0A644WDD4"/>
<proteinExistence type="inferred from homology"/>
<reference evidence="10" key="1">
    <citation type="submission" date="2019-08" db="EMBL/GenBank/DDBJ databases">
        <authorList>
            <person name="Kucharzyk K."/>
            <person name="Murdoch R.W."/>
            <person name="Higgins S."/>
            <person name="Loffler F."/>
        </authorList>
    </citation>
    <scope>NUCLEOTIDE SEQUENCE</scope>
</reference>
<dbReference type="InterPro" id="IPR036390">
    <property type="entry name" value="WH_DNA-bd_sf"/>
</dbReference>
<dbReference type="GO" id="GO:0003700">
    <property type="term" value="F:DNA-binding transcription factor activity"/>
    <property type="evidence" value="ECO:0007669"/>
    <property type="project" value="InterPro"/>
</dbReference>
<comment type="subcellular location">
    <subcellularLocation>
        <location evidence="1">Cytoplasm</location>
    </subcellularLocation>
</comment>
<evidence type="ECO:0000256" key="3">
    <source>
        <dbReference type="ARBA" id="ARBA00023015"/>
    </source>
</evidence>
<keyword evidence="3" id="KW-0805">Transcription regulation</keyword>
<evidence type="ECO:0000256" key="7">
    <source>
        <dbReference type="ARBA" id="ARBA00047188"/>
    </source>
</evidence>
<dbReference type="SMART" id="SM00347">
    <property type="entry name" value="HTH_MARR"/>
    <property type="match status" value="1"/>
</dbReference>
<accession>A0A644WDD4</accession>
<dbReference type="SUPFAM" id="SSF46785">
    <property type="entry name" value="Winged helix' DNA-binding domain"/>
    <property type="match status" value="1"/>
</dbReference>
<evidence type="ECO:0000256" key="4">
    <source>
        <dbReference type="ARBA" id="ARBA00023125"/>
    </source>
</evidence>
<keyword evidence="5" id="KW-0804">Transcription</keyword>
<dbReference type="FunFam" id="1.10.10.10:FF:000163">
    <property type="entry name" value="MarR family transcriptional regulator"/>
    <property type="match status" value="1"/>
</dbReference>
<evidence type="ECO:0000256" key="1">
    <source>
        <dbReference type="ARBA" id="ARBA00004496"/>
    </source>
</evidence>
<dbReference type="EMBL" id="VSSQ01000801">
    <property type="protein sequence ID" value="MPM01518.1"/>
    <property type="molecule type" value="Genomic_DNA"/>
</dbReference>
<dbReference type="PROSITE" id="PS50995">
    <property type="entry name" value="HTH_MARR_2"/>
    <property type="match status" value="1"/>
</dbReference>
<feature type="domain" description="HTH marR-type" evidence="9">
    <location>
        <begin position="18"/>
        <end position="151"/>
    </location>
</feature>
<comment type="caution">
    <text evidence="10">The sequence shown here is derived from an EMBL/GenBank/DDBJ whole genome shotgun (WGS) entry which is preliminary data.</text>
</comment>
<evidence type="ECO:0000256" key="8">
    <source>
        <dbReference type="ARBA" id="ARBA00047207"/>
    </source>
</evidence>
<dbReference type="InterPro" id="IPR036388">
    <property type="entry name" value="WH-like_DNA-bd_sf"/>
</dbReference>
<keyword evidence="4" id="KW-0238">DNA-binding</keyword>
<dbReference type="PANTHER" id="PTHR42756">
    <property type="entry name" value="TRANSCRIPTIONAL REGULATOR, MARR"/>
    <property type="match status" value="1"/>
</dbReference>
<dbReference type="GO" id="GO:0005737">
    <property type="term" value="C:cytoplasm"/>
    <property type="evidence" value="ECO:0007669"/>
    <property type="project" value="UniProtKB-SubCell"/>
</dbReference>
<evidence type="ECO:0000256" key="2">
    <source>
        <dbReference type="ARBA" id="ARBA00022490"/>
    </source>
</evidence>
<name>A0A644WDD4_9ZZZZ</name>